<evidence type="ECO:0000313" key="2">
    <source>
        <dbReference type="EMBL" id="GGC70146.1"/>
    </source>
</evidence>
<proteinExistence type="predicted"/>
<dbReference type="InterPro" id="IPR002491">
    <property type="entry name" value="ABC_transptr_periplasmic_BD"/>
</dbReference>
<dbReference type="Pfam" id="PF01497">
    <property type="entry name" value="Peripla_BP_2"/>
    <property type="match status" value="1"/>
</dbReference>
<accession>A0A916UE00</accession>
<dbReference type="EMBL" id="BMGG01000005">
    <property type="protein sequence ID" value="GGC70146.1"/>
    <property type="molecule type" value="Genomic_DNA"/>
</dbReference>
<dbReference type="PROSITE" id="PS50983">
    <property type="entry name" value="FE_B12_PBP"/>
    <property type="match status" value="1"/>
</dbReference>
<protein>
    <submittedName>
        <fullName evidence="2">Ferrichrome ABC transporter substrate-binding protein</fullName>
    </submittedName>
</protein>
<evidence type="ECO:0000259" key="1">
    <source>
        <dbReference type="PROSITE" id="PS50983"/>
    </source>
</evidence>
<feature type="domain" description="Fe/B12 periplasmic-binding" evidence="1">
    <location>
        <begin position="62"/>
        <end position="361"/>
    </location>
</feature>
<keyword evidence="3" id="KW-1185">Reference proteome</keyword>
<dbReference type="InterPro" id="IPR050902">
    <property type="entry name" value="ABC_Transporter_SBP"/>
</dbReference>
<reference evidence="2" key="2">
    <citation type="submission" date="2020-09" db="EMBL/GenBank/DDBJ databases">
        <authorList>
            <person name="Sun Q."/>
            <person name="Zhou Y."/>
        </authorList>
    </citation>
    <scope>NUCLEOTIDE SEQUENCE</scope>
    <source>
        <strain evidence="2">CGMCC 1.12919</strain>
    </source>
</reference>
<dbReference type="SUPFAM" id="SSF53807">
    <property type="entry name" value="Helical backbone' metal receptor"/>
    <property type="match status" value="1"/>
</dbReference>
<sequence>MRAARRSRSPGRFVRECRAIGLGGLVAALLLVLSMPAASAQTPIRVTDIVGREVVLAHPARRIVLGAWVSLDALSLLHPDPVSLLAGWAQGGANAVQPTIMRARFPDIDKVPVVGRDALDTLSVEAILAARPDLVVLSQFDAFRYGASGGAPPPVVAQIEAAGIPVVVLDFFLDPLRHTEPSLRALGRLIGREAEAEAFLTFYTRHLDEVRRRVGATTTRPSVFFHAFADRTDCCFSAGPGTVNEVITLAGGHNIGADVLKGPIGQLSAEYVLAHDPDAYVATAISGAPSTSGFSLGPGVDAEQAATGFAALVGRPDLASLGAVRRGRILGLWHLFVHTPVHVVAVEALAKFLHPDSFADIDPAHTLDEINARFLAAPLEGTFWTTTRRAVQTNGKP</sequence>
<dbReference type="PANTHER" id="PTHR30535:SF34">
    <property type="entry name" value="MOLYBDATE-BINDING PROTEIN MOLA"/>
    <property type="match status" value="1"/>
</dbReference>
<evidence type="ECO:0000313" key="3">
    <source>
        <dbReference type="Proteomes" id="UP000637002"/>
    </source>
</evidence>
<organism evidence="2 3">
    <name type="scientific">Chelatococcus reniformis</name>
    <dbReference type="NCBI Taxonomy" id="1494448"/>
    <lineage>
        <taxon>Bacteria</taxon>
        <taxon>Pseudomonadati</taxon>
        <taxon>Pseudomonadota</taxon>
        <taxon>Alphaproteobacteria</taxon>
        <taxon>Hyphomicrobiales</taxon>
        <taxon>Chelatococcaceae</taxon>
        <taxon>Chelatococcus</taxon>
    </lineage>
</organism>
<reference evidence="2" key="1">
    <citation type="journal article" date="2014" name="Int. J. Syst. Evol. Microbiol.">
        <title>Complete genome sequence of Corynebacterium casei LMG S-19264T (=DSM 44701T), isolated from a smear-ripened cheese.</title>
        <authorList>
            <consortium name="US DOE Joint Genome Institute (JGI-PGF)"/>
            <person name="Walter F."/>
            <person name="Albersmeier A."/>
            <person name="Kalinowski J."/>
            <person name="Ruckert C."/>
        </authorList>
    </citation>
    <scope>NUCLEOTIDE SEQUENCE</scope>
    <source>
        <strain evidence="2">CGMCC 1.12919</strain>
    </source>
</reference>
<comment type="caution">
    <text evidence="2">The sequence shown here is derived from an EMBL/GenBank/DDBJ whole genome shotgun (WGS) entry which is preliminary data.</text>
</comment>
<gene>
    <name evidence="2" type="primary">fhuP</name>
    <name evidence="2" type="ORF">GCM10010994_30910</name>
</gene>
<dbReference type="Gene3D" id="3.40.50.1980">
    <property type="entry name" value="Nitrogenase molybdenum iron protein domain"/>
    <property type="match status" value="2"/>
</dbReference>
<dbReference type="PANTHER" id="PTHR30535">
    <property type="entry name" value="VITAMIN B12-BINDING PROTEIN"/>
    <property type="match status" value="1"/>
</dbReference>
<dbReference type="Proteomes" id="UP000637002">
    <property type="component" value="Unassembled WGS sequence"/>
</dbReference>
<name>A0A916UE00_9HYPH</name>
<dbReference type="RefSeq" id="WP_188610069.1">
    <property type="nucleotide sequence ID" value="NZ_BMGG01000005.1"/>
</dbReference>
<dbReference type="AlphaFoldDB" id="A0A916UE00"/>